<dbReference type="EMBL" id="KV004086">
    <property type="protein sequence ID" value="KZV35752.1"/>
    <property type="molecule type" value="Genomic_DNA"/>
</dbReference>
<name>A0A2Z7BM72_9LAMI</name>
<evidence type="ECO:0000313" key="2">
    <source>
        <dbReference type="EMBL" id="KZV35752.1"/>
    </source>
</evidence>
<feature type="region of interest" description="Disordered" evidence="1">
    <location>
        <begin position="376"/>
        <end position="405"/>
    </location>
</feature>
<dbReference type="Proteomes" id="UP000250235">
    <property type="component" value="Unassembled WGS sequence"/>
</dbReference>
<organism evidence="2 3">
    <name type="scientific">Dorcoceras hygrometricum</name>
    <dbReference type="NCBI Taxonomy" id="472368"/>
    <lineage>
        <taxon>Eukaryota</taxon>
        <taxon>Viridiplantae</taxon>
        <taxon>Streptophyta</taxon>
        <taxon>Embryophyta</taxon>
        <taxon>Tracheophyta</taxon>
        <taxon>Spermatophyta</taxon>
        <taxon>Magnoliopsida</taxon>
        <taxon>eudicotyledons</taxon>
        <taxon>Gunneridae</taxon>
        <taxon>Pentapetalae</taxon>
        <taxon>asterids</taxon>
        <taxon>lamiids</taxon>
        <taxon>Lamiales</taxon>
        <taxon>Gesneriaceae</taxon>
        <taxon>Didymocarpoideae</taxon>
        <taxon>Trichosporeae</taxon>
        <taxon>Loxocarpinae</taxon>
        <taxon>Dorcoceras</taxon>
    </lineage>
</organism>
<reference evidence="2 3" key="1">
    <citation type="journal article" date="2015" name="Proc. Natl. Acad. Sci. U.S.A.">
        <title>The resurrection genome of Boea hygrometrica: A blueprint for survival of dehydration.</title>
        <authorList>
            <person name="Xiao L."/>
            <person name="Yang G."/>
            <person name="Zhang L."/>
            <person name="Yang X."/>
            <person name="Zhao S."/>
            <person name="Ji Z."/>
            <person name="Zhou Q."/>
            <person name="Hu M."/>
            <person name="Wang Y."/>
            <person name="Chen M."/>
            <person name="Xu Y."/>
            <person name="Jin H."/>
            <person name="Xiao X."/>
            <person name="Hu G."/>
            <person name="Bao F."/>
            <person name="Hu Y."/>
            <person name="Wan P."/>
            <person name="Li L."/>
            <person name="Deng X."/>
            <person name="Kuang T."/>
            <person name="Xiang C."/>
            <person name="Zhu J.K."/>
            <person name="Oliver M.J."/>
            <person name="He Y."/>
        </authorList>
    </citation>
    <scope>NUCLEOTIDE SEQUENCE [LARGE SCALE GENOMIC DNA]</scope>
    <source>
        <strain evidence="3">cv. XS01</strain>
    </source>
</reference>
<gene>
    <name evidence="2" type="ORF">F511_38121</name>
</gene>
<feature type="compositionally biased region" description="Basic residues" evidence="1">
    <location>
        <begin position="380"/>
        <end position="391"/>
    </location>
</feature>
<dbReference type="GO" id="GO:0051301">
    <property type="term" value="P:cell division"/>
    <property type="evidence" value="ECO:0007669"/>
    <property type="project" value="UniProtKB-KW"/>
</dbReference>
<keyword evidence="2" id="KW-0131">Cell cycle</keyword>
<evidence type="ECO:0000256" key="1">
    <source>
        <dbReference type="SAM" id="MobiDB-lite"/>
    </source>
</evidence>
<evidence type="ECO:0000313" key="3">
    <source>
        <dbReference type="Proteomes" id="UP000250235"/>
    </source>
</evidence>
<protein>
    <submittedName>
        <fullName evidence="2">Cell division control protein 2C-like</fullName>
    </submittedName>
</protein>
<proteinExistence type="predicted"/>
<sequence length="987" mass="110827">MISKRWPAITQLLGRPACGAAADRSRNRCATQASAAQHRSRNMRGHRALGRRHARRRHGHRQRIFDSISKLKLDTIWHNNFIDQIRTLALIPLLGNHGGSRSRLPARQRKNKIWPGDDQYNSINKSIYEIHRVFLGVTFLATRAWLRPVSQGNRHFTYLCDPQWFRDTASRGPTTIVAPESQFRTCPLDHDSIGYPRMSASGESSTTMHRLLHASGSHPIPPPNDPKTQKKAKGHAAQICALLKSNPVITFGEAVPFPTSKVLSIKTVHTYIAMNHTIDAHGQSDEPGMAPVAIVKRKSKSKKTSETTGETPVEVITEVVSKKRPSVESDESVVPKKRRMMKSKASSSKASLDIVNVAQDVVPLQIVESIPAATAEKSPLPKRKSKKRRLVLSKDSDDENVEEQESVKDTVAVAVEESTVAKHTDEVDVIIGQLLEETSKLATDEAEQREQHFDEPEDFIEKETVDKTEDRKEVAVAKTPEKAIGSNQTDEEIMSIDDLLMQIPDNMMLPLPRISTHDKGKEPLEEDETVKGNPAKEMVELICGDVEFLVQLRDQVMKDVVDFFHSFILSKLSDLESLRDLKEKEKLMLNWAEESSLEIAVRRRVYILAKYREMLLRKFLDSHRKYFTPGQPWTAMASQIIDLLSVAHSKSLEDLLAQQKEHGIITDRPSSSQLFKDLADNSGAVLAQFYSLAKSTCWIRPMVLIDGVWTPIQGNDYWRSSCRLSIFVNSKRLPERIMDDNCSAWLFHRTRSVLGSCPVDIHSWGWYRVCTEVIPTACLAAFVRVVEQVQATDNFVCYLSDSDVHSELEITLEIDLVSSDGSTVYRSPSPQFDSFQEVDSSEPNVQLASAISSAFSASLDDLRSFLLQRHDDSQNDIFSRLNTLDRGHRDTMRQHEETLRNLIHNACQDNRTQGDDEQVAAIRSELFDFQANVTENYLNLSTQLGDLVDYIRGCDAKNGEGSSSRPQPPPDDQSGGGGSGGRTTDIV</sequence>
<keyword evidence="3" id="KW-1185">Reference proteome</keyword>
<feature type="compositionally biased region" description="Basic residues" evidence="1">
    <location>
        <begin position="38"/>
        <end position="61"/>
    </location>
</feature>
<keyword evidence="2" id="KW-0132">Cell division</keyword>
<feature type="region of interest" description="Disordered" evidence="1">
    <location>
        <begin position="30"/>
        <end position="61"/>
    </location>
</feature>
<dbReference type="AlphaFoldDB" id="A0A2Z7BM72"/>
<feature type="region of interest" description="Disordered" evidence="1">
    <location>
        <begin position="957"/>
        <end position="987"/>
    </location>
</feature>
<accession>A0A2Z7BM72</accession>
<feature type="region of interest" description="Disordered" evidence="1">
    <location>
        <begin position="322"/>
        <end position="349"/>
    </location>
</feature>